<evidence type="ECO:0000313" key="1">
    <source>
        <dbReference type="EMBL" id="SFK84358.1"/>
    </source>
</evidence>
<dbReference type="AlphaFoldDB" id="A0A1I4CSV5"/>
<reference evidence="2" key="1">
    <citation type="submission" date="2016-10" db="EMBL/GenBank/DDBJ databases">
        <authorList>
            <person name="Varghese N."/>
            <person name="Submissions S."/>
        </authorList>
    </citation>
    <scope>NUCLEOTIDE SEQUENCE [LARGE SCALE GENOMIC DNA]</scope>
    <source>
        <strain evidence="2">OK042</strain>
    </source>
</reference>
<accession>A0A1I4CSV5</accession>
<proteinExistence type="predicted"/>
<sequence>MSPLRSNMLRTKTTTPAIRPNNVARNQLLRQLEEGLTRKLTTLCAPAVT</sequence>
<name>A0A1I4CSV5_9BACL</name>
<dbReference type="EMBL" id="FORT01000021">
    <property type="protein sequence ID" value="SFK84358.1"/>
    <property type="molecule type" value="Genomic_DNA"/>
</dbReference>
<organism evidence="1 2">
    <name type="scientific">Brevibacillus centrosporus</name>
    <dbReference type="NCBI Taxonomy" id="54910"/>
    <lineage>
        <taxon>Bacteria</taxon>
        <taxon>Bacillati</taxon>
        <taxon>Bacillota</taxon>
        <taxon>Bacilli</taxon>
        <taxon>Bacillales</taxon>
        <taxon>Paenibacillaceae</taxon>
        <taxon>Brevibacillus</taxon>
    </lineage>
</organism>
<evidence type="ECO:0000313" key="2">
    <source>
        <dbReference type="Proteomes" id="UP000198915"/>
    </source>
</evidence>
<dbReference type="Proteomes" id="UP000198915">
    <property type="component" value="Unassembled WGS sequence"/>
</dbReference>
<keyword evidence="2" id="KW-1185">Reference proteome</keyword>
<dbReference type="STRING" id="1884381.SAMN05518846_12179"/>
<gene>
    <name evidence="1" type="ORF">SAMN05518846_12179</name>
</gene>
<dbReference type="RefSeq" id="WP_246070940.1">
    <property type="nucleotide sequence ID" value="NZ_BJOE01000016.1"/>
</dbReference>
<protein>
    <submittedName>
        <fullName evidence="1">Uncharacterized protein</fullName>
    </submittedName>
</protein>